<dbReference type="Proteomes" id="UP001250181">
    <property type="component" value="Unassembled WGS sequence"/>
</dbReference>
<name>A0ABU3QIC2_9ACTN</name>
<gene>
    <name evidence="2" type="ORF">RND61_08665</name>
</gene>
<dbReference type="InterPro" id="IPR013783">
    <property type="entry name" value="Ig-like_fold"/>
</dbReference>
<organism evidence="2 3">
    <name type="scientific">Streptomyces tamarix</name>
    <dbReference type="NCBI Taxonomy" id="3078565"/>
    <lineage>
        <taxon>Bacteria</taxon>
        <taxon>Bacillati</taxon>
        <taxon>Actinomycetota</taxon>
        <taxon>Actinomycetes</taxon>
        <taxon>Kitasatosporales</taxon>
        <taxon>Streptomycetaceae</taxon>
        <taxon>Streptomyces</taxon>
    </lineage>
</organism>
<evidence type="ECO:0000313" key="2">
    <source>
        <dbReference type="EMBL" id="MDT9682144.1"/>
    </source>
</evidence>
<keyword evidence="3" id="KW-1185">Reference proteome</keyword>
<protein>
    <recommendedName>
        <fullName evidence="4">DUF11 domain-containing protein</fullName>
    </recommendedName>
</protein>
<evidence type="ECO:0000313" key="3">
    <source>
        <dbReference type="Proteomes" id="UP001250181"/>
    </source>
</evidence>
<feature type="chain" id="PRO_5045332060" description="DUF11 domain-containing protein" evidence="1">
    <location>
        <begin position="28"/>
        <end position="454"/>
    </location>
</feature>
<sequence length="454" mass="46442">MSMNQSLPARALTRGLCVAVVAGVVGAGAVVPAAAEEPQSDQLWISAAPYEAKVPVGAGGEAGQDREVEVGLSHDNGNFTVTGGRITVDVSGLAGVAEVTWPDNCTPSGTTAECTVPEVALTGEVGERVRLQVRAAAGAAVGATGRIAYTARAATDQPGVGELVAHEAETPVTVGSGPDLVVRGTVPTGQIQPGGTVSVPFSVVNAGGEAAHGVRVTLYVTRGLDVGAVDPHCTTTPLDETDGYVPMSRVDCAFDDVVEPGGTFALPRTLTATAAPYGFHERLDLTVEPGGGVQDLAPEDNGLYGAVKVANTSDFSVLGADLTAAAGETVKADLTFRNQGPAWVANLRSGDPVASVDFVVPPGATVTRAPENCFGQTLGGDWYEGPSGAPRYRCELPMWVGEKQTVTFPFTLRVDTVVPDATGTLTLRNGWGEARPNDPDSTNDTAKLVLNAAG</sequence>
<keyword evidence="1" id="KW-0732">Signal</keyword>
<feature type="signal peptide" evidence="1">
    <location>
        <begin position="1"/>
        <end position="27"/>
    </location>
</feature>
<evidence type="ECO:0000256" key="1">
    <source>
        <dbReference type="SAM" id="SignalP"/>
    </source>
</evidence>
<reference evidence="2 3" key="1">
    <citation type="submission" date="2023-09" db="EMBL/GenBank/DDBJ databases">
        <title>Streptomyces sp. nov.: A antagonism against Alternaria gaisen Producing Streptochlin, Isolated from Tamarix root soil.</title>
        <authorList>
            <person name="Chen Y."/>
        </authorList>
    </citation>
    <scope>NUCLEOTIDE SEQUENCE [LARGE SCALE GENOMIC DNA]</scope>
    <source>
        <strain evidence="2 3">TRM76323</strain>
    </source>
</reference>
<proteinExistence type="predicted"/>
<accession>A0ABU3QIC2</accession>
<comment type="caution">
    <text evidence="2">The sequence shown here is derived from an EMBL/GenBank/DDBJ whole genome shotgun (WGS) entry which is preliminary data.</text>
</comment>
<dbReference type="EMBL" id="JAWCTQ010000007">
    <property type="protein sequence ID" value="MDT9682144.1"/>
    <property type="molecule type" value="Genomic_DNA"/>
</dbReference>
<evidence type="ECO:0008006" key="4">
    <source>
        <dbReference type="Google" id="ProtNLM"/>
    </source>
</evidence>
<dbReference type="RefSeq" id="WP_315877224.1">
    <property type="nucleotide sequence ID" value="NZ_JAWCTQ010000007.1"/>
</dbReference>
<dbReference type="Gene3D" id="2.60.40.10">
    <property type="entry name" value="Immunoglobulins"/>
    <property type="match status" value="1"/>
</dbReference>